<feature type="transmembrane region" description="Helical" evidence="1">
    <location>
        <begin position="34"/>
        <end position="56"/>
    </location>
</feature>
<feature type="transmembrane region" description="Helical" evidence="1">
    <location>
        <begin position="96"/>
        <end position="117"/>
    </location>
</feature>
<organism evidence="2 3">
    <name type="scientific">Aeromicrobium ginsengisoli</name>
    <dbReference type="NCBI Taxonomy" id="363867"/>
    <lineage>
        <taxon>Bacteria</taxon>
        <taxon>Bacillati</taxon>
        <taxon>Actinomycetota</taxon>
        <taxon>Actinomycetes</taxon>
        <taxon>Propionibacteriales</taxon>
        <taxon>Nocardioidaceae</taxon>
        <taxon>Aeromicrobium</taxon>
    </lineage>
</organism>
<gene>
    <name evidence="2" type="ORF">ESP70_000005</name>
</gene>
<name>A0A5M4FGJ6_9ACTN</name>
<evidence type="ECO:0000256" key="1">
    <source>
        <dbReference type="SAM" id="Phobius"/>
    </source>
</evidence>
<dbReference type="EMBL" id="SDPQ02000001">
    <property type="protein sequence ID" value="KAA1399200.1"/>
    <property type="molecule type" value="Genomic_DNA"/>
</dbReference>
<feature type="transmembrane region" description="Helical" evidence="1">
    <location>
        <begin position="63"/>
        <end position="81"/>
    </location>
</feature>
<sequence length="122" mass="12714">MIRDYVTSRLLAALVFLTPLSIWAFAPSDENDFTWSGTVYAAAGAGVAFALAAALSARWVTRIPVVAAGLGWLACLGVLVFDELFYDGMVGIGDGLVALLGTVVAATSTVVALFTPLRSSQD</sequence>
<keyword evidence="1" id="KW-0472">Membrane</keyword>
<keyword evidence="3" id="KW-1185">Reference proteome</keyword>
<accession>A0A5M4FGJ6</accession>
<proteinExistence type="predicted"/>
<keyword evidence="1" id="KW-0812">Transmembrane</keyword>
<evidence type="ECO:0000313" key="2">
    <source>
        <dbReference type="EMBL" id="KAA1399200.1"/>
    </source>
</evidence>
<dbReference type="AlphaFoldDB" id="A0A5M4FGJ6"/>
<dbReference type="RefSeq" id="WP_149687354.1">
    <property type="nucleotide sequence ID" value="NZ_SDPQ02000001.1"/>
</dbReference>
<reference evidence="2" key="1">
    <citation type="submission" date="2019-09" db="EMBL/GenBank/DDBJ databases">
        <authorList>
            <person name="Li J."/>
        </authorList>
    </citation>
    <scope>NUCLEOTIDE SEQUENCE [LARGE SCALE GENOMIC DNA]</scope>
    <source>
        <strain evidence="2">JCM 14732</strain>
    </source>
</reference>
<protein>
    <submittedName>
        <fullName evidence="2">Uncharacterized protein</fullName>
    </submittedName>
</protein>
<keyword evidence="1" id="KW-1133">Transmembrane helix</keyword>
<evidence type="ECO:0000313" key="3">
    <source>
        <dbReference type="Proteomes" id="UP000380867"/>
    </source>
</evidence>
<dbReference type="Proteomes" id="UP000380867">
    <property type="component" value="Unassembled WGS sequence"/>
</dbReference>
<comment type="caution">
    <text evidence="2">The sequence shown here is derived from an EMBL/GenBank/DDBJ whole genome shotgun (WGS) entry which is preliminary data.</text>
</comment>